<dbReference type="RefSeq" id="WP_024363521.1">
    <property type="nucleotide sequence ID" value="NZ_BJNS01000001.1"/>
</dbReference>
<dbReference type="GO" id="GO:0016853">
    <property type="term" value="F:isomerase activity"/>
    <property type="evidence" value="ECO:0007669"/>
    <property type="project" value="UniProtKB-KW"/>
</dbReference>
<dbReference type="InterPro" id="IPR050312">
    <property type="entry name" value="IolE/XylAMocC-like"/>
</dbReference>
<dbReference type="AlphaFoldDB" id="A0A2S0K1Q3"/>
<dbReference type="EMBL" id="UFSZ01000001">
    <property type="protein sequence ID" value="SUV16801.1"/>
    <property type="molecule type" value="Genomic_DNA"/>
</dbReference>
<dbReference type="InterPro" id="IPR013022">
    <property type="entry name" value="Xyl_isomerase-like_TIM-brl"/>
</dbReference>
<evidence type="ECO:0000313" key="2">
    <source>
        <dbReference type="EMBL" id="AVK97305.1"/>
    </source>
</evidence>
<feature type="domain" description="Xylose isomerase-like TIM barrel" evidence="1">
    <location>
        <begin position="22"/>
        <end position="244"/>
    </location>
</feature>
<dbReference type="InterPro" id="IPR036237">
    <property type="entry name" value="Xyl_isomerase-like_sf"/>
</dbReference>
<evidence type="ECO:0000313" key="4">
    <source>
        <dbReference type="Proteomes" id="UP000238825"/>
    </source>
</evidence>
<reference evidence="2 4" key="1">
    <citation type="submission" date="2017-03" db="EMBL/GenBank/DDBJ databases">
        <title>The whole genome sequencing and assembly of Lysinibacillus sphaericus DSM 28T strain.</title>
        <authorList>
            <person name="Lee Y.-J."/>
            <person name="Yi H."/>
            <person name="Bahn Y.-S."/>
            <person name="Kim J.F."/>
            <person name="Lee D.-W."/>
        </authorList>
    </citation>
    <scope>NUCLEOTIDE SEQUENCE [LARGE SCALE GENOMIC DNA]</scope>
    <source>
        <strain evidence="2 4">DSM 28</strain>
    </source>
</reference>
<evidence type="ECO:0000313" key="3">
    <source>
        <dbReference type="EMBL" id="SUV16801.1"/>
    </source>
</evidence>
<dbReference type="GeneID" id="48277320"/>
<organism evidence="2 4">
    <name type="scientific">Lysinibacillus sphaericus</name>
    <name type="common">Bacillus sphaericus</name>
    <dbReference type="NCBI Taxonomy" id="1421"/>
    <lineage>
        <taxon>Bacteria</taxon>
        <taxon>Bacillati</taxon>
        <taxon>Bacillota</taxon>
        <taxon>Bacilli</taxon>
        <taxon>Bacillales</taxon>
        <taxon>Bacillaceae</taxon>
        <taxon>Lysinibacillus</taxon>
    </lineage>
</organism>
<evidence type="ECO:0000259" key="1">
    <source>
        <dbReference type="Pfam" id="PF01261"/>
    </source>
</evidence>
<dbReference type="Gene3D" id="3.20.20.150">
    <property type="entry name" value="Divalent-metal-dependent TIM barrel enzymes"/>
    <property type="match status" value="1"/>
</dbReference>
<dbReference type="PANTHER" id="PTHR12110:SF21">
    <property type="entry name" value="XYLOSE ISOMERASE-LIKE TIM BARREL DOMAIN-CONTAINING PROTEIN"/>
    <property type="match status" value="1"/>
</dbReference>
<protein>
    <submittedName>
        <fullName evidence="2 3">Xylose isomerase</fullName>
    </submittedName>
</protein>
<sequence>MLEQICFSDLPLLTHDIIGNVEKLIAAGAEVVELMMDGDKWGDMEGLFPTLAKELKALPVRYSIHPPAWDINITSENKAIREASFHEYRKAIEFASMINAQHVVIHPGFCFCSQFNKELGKKRAKQYIHELCAIAKPLNVSLAIENVGYNGTSLFTKDEFEHFLDDVDEIAGYLIDVGHANLNGWDITSTILNVKDRLLALHLHDNTATSDDHLPIGEGTIDWSSIFNVIAQENIDCQLILEYAPAIDLQLLADGKALILNELANRAKVG</sequence>
<proteinExistence type="predicted"/>
<name>A0A2S0K1Q3_LYSSH</name>
<dbReference type="SUPFAM" id="SSF51658">
    <property type="entry name" value="Xylose isomerase-like"/>
    <property type="match status" value="1"/>
</dbReference>
<accession>A0A2S0K1Q3</accession>
<reference evidence="3 5" key="2">
    <citation type="submission" date="2018-06" db="EMBL/GenBank/DDBJ databases">
        <authorList>
            <consortium name="Pathogen Informatics"/>
            <person name="Doyle S."/>
        </authorList>
    </citation>
    <scope>NUCLEOTIDE SEQUENCE [LARGE SCALE GENOMIC DNA]</scope>
    <source>
        <strain evidence="3 5">NCTC10338</strain>
    </source>
</reference>
<dbReference type="EMBL" id="CP019980">
    <property type="protein sequence ID" value="AVK97305.1"/>
    <property type="molecule type" value="Genomic_DNA"/>
</dbReference>
<dbReference type="Proteomes" id="UP000255295">
    <property type="component" value="Unassembled WGS sequence"/>
</dbReference>
<dbReference type="PANTHER" id="PTHR12110">
    <property type="entry name" value="HYDROXYPYRUVATE ISOMERASE"/>
    <property type="match status" value="1"/>
</dbReference>
<dbReference type="Proteomes" id="UP000238825">
    <property type="component" value="Chromosome"/>
</dbReference>
<evidence type="ECO:0000313" key="5">
    <source>
        <dbReference type="Proteomes" id="UP000255295"/>
    </source>
</evidence>
<gene>
    <name evidence="2" type="ORF">LS41612_14055</name>
    <name evidence="3" type="ORF">NCTC10338_01886</name>
</gene>
<dbReference type="Pfam" id="PF01261">
    <property type="entry name" value="AP_endonuc_2"/>
    <property type="match status" value="1"/>
</dbReference>
<keyword evidence="2" id="KW-0413">Isomerase</keyword>